<protein>
    <submittedName>
        <fullName evidence="3">SH2 domain-containing adapter protein B-like</fullName>
    </submittedName>
</protein>
<feature type="compositionally biased region" description="Basic and acidic residues" evidence="1">
    <location>
        <begin position="42"/>
        <end position="61"/>
    </location>
</feature>
<sequence length="164" mass="18885">MAKWLNKYFSLGNNRTKSPPQPPRPDREKRLPGPQTQQHSPRLPESDLLRAYRAQRERDFEDPYTGPGSSLRRLRAMCRDYCPPEELDEWRLRGGSPLLFRSNSERRPHCSPAGQVKYIPPKQRLIKIDSCTGDPAGGWSPSKPSKTEESKRDKCLAKCFYLST</sequence>
<feature type="region of interest" description="Disordered" evidence="1">
    <location>
        <begin position="131"/>
        <end position="152"/>
    </location>
</feature>
<gene>
    <name evidence="3" type="primary">LOC115462070</name>
</gene>
<dbReference type="AlphaFoldDB" id="A0A6P7WXL2"/>
<dbReference type="KEGG" id="muo:115462070"/>
<dbReference type="GeneID" id="115462070"/>
<evidence type="ECO:0000313" key="2">
    <source>
        <dbReference type="Proteomes" id="UP000515156"/>
    </source>
</evidence>
<dbReference type="InParanoid" id="A0A6P7WXL2"/>
<evidence type="ECO:0000256" key="1">
    <source>
        <dbReference type="SAM" id="MobiDB-lite"/>
    </source>
</evidence>
<evidence type="ECO:0000313" key="3">
    <source>
        <dbReference type="RefSeq" id="XP_030047972.1"/>
    </source>
</evidence>
<accession>A0A6P7WXL2</accession>
<dbReference type="OrthoDB" id="5914531at2759"/>
<proteinExistence type="predicted"/>
<organism evidence="2 3">
    <name type="scientific">Microcaecilia unicolor</name>
    <dbReference type="NCBI Taxonomy" id="1415580"/>
    <lineage>
        <taxon>Eukaryota</taxon>
        <taxon>Metazoa</taxon>
        <taxon>Chordata</taxon>
        <taxon>Craniata</taxon>
        <taxon>Vertebrata</taxon>
        <taxon>Euteleostomi</taxon>
        <taxon>Amphibia</taxon>
        <taxon>Gymnophiona</taxon>
        <taxon>Siphonopidae</taxon>
        <taxon>Microcaecilia</taxon>
    </lineage>
</organism>
<keyword evidence="2" id="KW-1185">Reference proteome</keyword>
<dbReference type="Proteomes" id="UP000515156">
    <property type="component" value="Chromosome 2"/>
</dbReference>
<feature type="region of interest" description="Disordered" evidence="1">
    <location>
        <begin position="1"/>
        <end position="69"/>
    </location>
</feature>
<name>A0A6P7WXL2_9AMPH</name>
<dbReference type="RefSeq" id="XP_030047972.1">
    <property type="nucleotide sequence ID" value="XM_030192112.1"/>
</dbReference>
<reference evidence="3" key="1">
    <citation type="submission" date="2025-08" db="UniProtKB">
        <authorList>
            <consortium name="RefSeq"/>
        </authorList>
    </citation>
    <scope>IDENTIFICATION</scope>
</reference>